<sequence>MEKQASLEETLLPRSRPEWKEEESLVASEEVKRQLWLAGPLIAGNLMQNLVPMISVMLVGHLGELPLAGASMANSFATVTGFSLLKNEIYTLVSKACIVKQLCRFTSTTDRPDICSTTDRPDICSAGSRLVMGYPGPRRHDPGTTSILSTYGAGGLAGDSLAGSPSGPWISLDAGGLRVRIPLQLLRAGWRVGEGAGVGVGAGGGAGLAAWKEAVILLLSVRAPRARSRSASCGGIIRFPHSSTSCRAARSTAARASTRTRRGPGPRGSPAAGACALAGRAPPTQHVNTRILSPDAYYAVHRNPRNIVVARHNS</sequence>
<organism evidence="3 4">
    <name type="scientific">Lolium multiflorum</name>
    <name type="common">Italian ryegrass</name>
    <name type="synonym">Lolium perenne subsp. multiflorum</name>
    <dbReference type="NCBI Taxonomy" id="4521"/>
    <lineage>
        <taxon>Eukaryota</taxon>
        <taxon>Viridiplantae</taxon>
        <taxon>Streptophyta</taxon>
        <taxon>Embryophyta</taxon>
        <taxon>Tracheophyta</taxon>
        <taxon>Spermatophyta</taxon>
        <taxon>Magnoliopsida</taxon>
        <taxon>Liliopsida</taxon>
        <taxon>Poales</taxon>
        <taxon>Poaceae</taxon>
        <taxon>BOP clade</taxon>
        <taxon>Pooideae</taxon>
        <taxon>Poodae</taxon>
        <taxon>Poeae</taxon>
        <taxon>Poeae Chloroplast Group 2 (Poeae type)</taxon>
        <taxon>Loliodinae</taxon>
        <taxon>Loliinae</taxon>
        <taxon>Lolium</taxon>
    </lineage>
</organism>
<evidence type="ECO:0000313" key="3">
    <source>
        <dbReference type="EMBL" id="KAK1606003.1"/>
    </source>
</evidence>
<feature type="compositionally biased region" description="Low complexity" evidence="2">
    <location>
        <begin position="248"/>
        <end position="257"/>
    </location>
</feature>
<dbReference type="GO" id="GO:0015297">
    <property type="term" value="F:antiporter activity"/>
    <property type="evidence" value="ECO:0007669"/>
    <property type="project" value="InterPro"/>
</dbReference>
<dbReference type="AlphaFoldDB" id="A0AAD8VIH2"/>
<evidence type="ECO:0000256" key="1">
    <source>
        <dbReference type="ARBA" id="ARBA00010199"/>
    </source>
</evidence>
<dbReference type="Pfam" id="PF01554">
    <property type="entry name" value="MatE"/>
    <property type="match status" value="1"/>
</dbReference>
<comment type="caution">
    <text evidence="3">The sequence shown here is derived from an EMBL/GenBank/DDBJ whole genome shotgun (WGS) entry which is preliminary data.</text>
</comment>
<evidence type="ECO:0008006" key="5">
    <source>
        <dbReference type="Google" id="ProtNLM"/>
    </source>
</evidence>
<dbReference type="GO" id="GO:0042910">
    <property type="term" value="F:xenobiotic transmembrane transporter activity"/>
    <property type="evidence" value="ECO:0007669"/>
    <property type="project" value="InterPro"/>
</dbReference>
<dbReference type="PANTHER" id="PTHR11206">
    <property type="entry name" value="MULTIDRUG RESISTANCE PROTEIN"/>
    <property type="match status" value="1"/>
</dbReference>
<protein>
    <recommendedName>
        <fullName evidence="5">Protein DETOXIFICATION</fullName>
    </recommendedName>
</protein>
<gene>
    <name evidence="3" type="ORF">QYE76_029676</name>
</gene>
<comment type="similarity">
    <text evidence="1">Belongs to the multi antimicrobial extrusion (MATE) (TC 2.A.66.1) family.</text>
</comment>
<proteinExistence type="inferred from homology"/>
<accession>A0AAD8VIH2</accession>
<dbReference type="EMBL" id="JAUUTY010000007">
    <property type="protein sequence ID" value="KAK1606003.1"/>
    <property type="molecule type" value="Genomic_DNA"/>
</dbReference>
<dbReference type="InterPro" id="IPR002528">
    <property type="entry name" value="MATE_fam"/>
</dbReference>
<dbReference type="GO" id="GO:0016020">
    <property type="term" value="C:membrane"/>
    <property type="evidence" value="ECO:0007669"/>
    <property type="project" value="InterPro"/>
</dbReference>
<name>A0AAD8VIH2_LOLMU</name>
<evidence type="ECO:0000313" key="4">
    <source>
        <dbReference type="Proteomes" id="UP001231189"/>
    </source>
</evidence>
<feature type="region of interest" description="Disordered" evidence="2">
    <location>
        <begin position="248"/>
        <end position="274"/>
    </location>
</feature>
<keyword evidence="4" id="KW-1185">Reference proteome</keyword>
<evidence type="ECO:0000256" key="2">
    <source>
        <dbReference type="SAM" id="MobiDB-lite"/>
    </source>
</evidence>
<dbReference type="Proteomes" id="UP001231189">
    <property type="component" value="Unassembled WGS sequence"/>
</dbReference>
<reference evidence="3" key="1">
    <citation type="submission" date="2023-07" db="EMBL/GenBank/DDBJ databases">
        <title>A chromosome-level genome assembly of Lolium multiflorum.</title>
        <authorList>
            <person name="Chen Y."/>
            <person name="Copetti D."/>
            <person name="Kolliker R."/>
            <person name="Studer B."/>
        </authorList>
    </citation>
    <scope>NUCLEOTIDE SEQUENCE</scope>
    <source>
        <strain evidence="3">02402/16</strain>
        <tissue evidence="3">Leaf</tissue>
    </source>
</reference>